<dbReference type="GO" id="GO:0043048">
    <property type="term" value="P:dolichyl monophosphate biosynthetic process"/>
    <property type="evidence" value="ECO:0007669"/>
    <property type="project" value="TreeGrafter"/>
</dbReference>
<evidence type="ECO:0000256" key="8">
    <source>
        <dbReference type="ARBA" id="ARBA00022989"/>
    </source>
</evidence>
<keyword evidence="9 10" id="KW-0472">Membrane</keyword>
<dbReference type="EMBL" id="GBRH01193174">
    <property type="protein sequence ID" value="JAE04722.1"/>
    <property type="molecule type" value="Transcribed_RNA"/>
</dbReference>
<accession>A0A0A9EXB0</accession>
<keyword evidence="8 10" id="KW-1133">Transmembrane helix</keyword>
<name>A0A0A9EXB0_ARUDO</name>
<evidence type="ECO:0000256" key="2">
    <source>
        <dbReference type="ARBA" id="ARBA00010794"/>
    </source>
</evidence>
<comment type="subcellular location">
    <subcellularLocation>
        <location evidence="1">Endoplasmic reticulum membrane</location>
        <topology evidence="1">Multi-pass membrane protein</topology>
    </subcellularLocation>
</comment>
<reference evidence="11" key="1">
    <citation type="submission" date="2014-09" db="EMBL/GenBank/DDBJ databases">
        <authorList>
            <person name="Magalhaes I.L.F."/>
            <person name="Oliveira U."/>
            <person name="Santos F.R."/>
            <person name="Vidigal T.H.D.A."/>
            <person name="Brescovit A.D."/>
            <person name="Santos A.J."/>
        </authorList>
    </citation>
    <scope>NUCLEOTIDE SEQUENCE</scope>
    <source>
        <tissue evidence="11">Shoot tissue taken approximately 20 cm above the soil surface</tissue>
    </source>
</reference>
<keyword evidence="4" id="KW-0808">Transferase</keyword>
<evidence type="ECO:0000256" key="3">
    <source>
        <dbReference type="ARBA" id="ARBA00012132"/>
    </source>
</evidence>
<dbReference type="InterPro" id="IPR032974">
    <property type="entry name" value="Polypren_kinase"/>
</dbReference>
<protein>
    <recommendedName>
        <fullName evidence="3">dolichol kinase</fullName>
        <ecNumber evidence="3">2.7.1.108</ecNumber>
    </recommendedName>
</protein>
<keyword evidence="6" id="KW-0418">Kinase</keyword>
<organism evidence="11">
    <name type="scientific">Arundo donax</name>
    <name type="common">Giant reed</name>
    <name type="synonym">Donax arundinaceus</name>
    <dbReference type="NCBI Taxonomy" id="35708"/>
    <lineage>
        <taxon>Eukaryota</taxon>
        <taxon>Viridiplantae</taxon>
        <taxon>Streptophyta</taxon>
        <taxon>Embryophyta</taxon>
        <taxon>Tracheophyta</taxon>
        <taxon>Spermatophyta</taxon>
        <taxon>Magnoliopsida</taxon>
        <taxon>Liliopsida</taxon>
        <taxon>Poales</taxon>
        <taxon>Poaceae</taxon>
        <taxon>PACMAD clade</taxon>
        <taxon>Arundinoideae</taxon>
        <taxon>Arundineae</taxon>
        <taxon>Arundo</taxon>
    </lineage>
</organism>
<evidence type="ECO:0000256" key="10">
    <source>
        <dbReference type="SAM" id="Phobius"/>
    </source>
</evidence>
<sequence length="159" mass="17267">MIRIWEIYPLGHVVHQFMNAFTDHRDSEILIVSHFSLLLGCALPKWMSSGLNDRPLAPFAGILSLGIGDTMASMIGYKYGVLRWSKTGKKTIEGTAAGITSVLAACSVLVSLLASSGYILSQNWLSLLIAVTLSGLLEAYTAQLDNAFIPLVFYSLLCL</sequence>
<feature type="transmembrane region" description="Helical" evidence="10">
    <location>
        <begin position="59"/>
        <end position="77"/>
    </location>
</feature>
<evidence type="ECO:0000256" key="7">
    <source>
        <dbReference type="ARBA" id="ARBA00022824"/>
    </source>
</evidence>
<evidence type="ECO:0000256" key="6">
    <source>
        <dbReference type="ARBA" id="ARBA00022777"/>
    </source>
</evidence>
<keyword evidence="7" id="KW-0256">Endoplasmic reticulum</keyword>
<evidence type="ECO:0000256" key="5">
    <source>
        <dbReference type="ARBA" id="ARBA00022692"/>
    </source>
</evidence>
<comment type="similarity">
    <text evidence="2">Belongs to the polyprenol kinase family.</text>
</comment>
<dbReference type="AlphaFoldDB" id="A0A0A9EXB0"/>
<evidence type="ECO:0000256" key="9">
    <source>
        <dbReference type="ARBA" id="ARBA00023136"/>
    </source>
</evidence>
<feature type="transmembrane region" description="Helical" evidence="10">
    <location>
        <begin position="97"/>
        <end position="118"/>
    </location>
</feature>
<proteinExistence type="inferred from homology"/>
<evidence type="ECO:0000256" key="1">
    <source>
        <dbReference type="ARBA" id="ARBA00004477"/>
    </source>
</evidence>
<dbReference type="PANTHER" id="PTHR13205">
    <property type="entry name" value="TRANSMEMBRANE PROTEIN 15-RELATED"/>
    <property type="match status" value="1"/>
</dbReference>
<dbReference type="EC" id="2.7.1.108" evidence="3"/>
<evidence type="ECO:0000256" key="4">
    <source>
        <dbReference type="ARBA" id="ARBA00022679"/>
    </source>
</evidence>
<evidence type="ECO:0000313" key="11">
    <source>
        <dbReference type="EMBL" id="JAE04722.1"/>
    </source>
</evidence>
<dbReference type="GO" id="GO:0004168">
    <property type="term" value="F:dolichol kinase activity"/>
    <property type="evidence" value="ECO:0007669"/>
    <property type="project" value="UniProtKB-EC"/>
</dbReference>
<keyword evidence="5 10" id="KW-0812">Transmembrane</keyword>
<dbReference type="PANTHER" id="PTHR13205:SF15">
    <property type="entry name" value="DOLICHOL KINASE"/>
    <property type="match status" value="1"/>
</dbReference>
<dbReference type="GO" id="GO:0005789">
    <property type="term" value="C:endoplasmic reticulum membrane"/>
    <property type="evidence" value="ECO:0007669"/>
    <property type="project" value="UniProtKB-SubCell"/>
</dbReference>
<reference evidence="11" key="2">
    <citation type="journal article" date="2015" name="Data Brief">
        <title>Shoot transcriptome of the giant reed, Arundo donax.</title>
        <authorList>
            <person name="Barrero R.A."/>
            <person name="Guerrero F.D."/>
            <person name="Moolhuijzen P."/>
            <person name="Goolsby J.A."/>
            <person name="Tidwell J."/>
            <person name="Bellgard S.E."/>
            <person name="Bellgard M.I."/>
        </authorList>
    </citation>
    <scope>NUCLEOTIDE SEQUENCE</scope>
    <source>
        <tissue evidence="11">Shoot tissue taken approximately 20 cm above the soil surface</tissue>
    </source>
</reference>